<dbReference type="Pfam" id="PF01724">
    <property type="entry name" value="DUF29"/>
    <property type="match status" value="1"/>
</dbReference>
<gene>
    <name evidence="1" type="ORF">EJB06_11505</name>
</gene>
<protein>
    <submittedName>
        <fullName evidence="1">DUF29 domain-containing protein</fullName>
    </submittedName>
</protein>
<evidence type="ECO:0000313" key="1">
    <source>
        <dbReference type="EMBL" id="RSZ58955.1"/>
    </source>
</evidence>
<evidence type="ECO:0000313" key="2">
    <source>
        <dbReference type="Proteomes" id="UP000278085"/>
    </source>
</evidence>
<dbReference type="AlphaFoldDB" id="A0A430HN64"/>
<organism evidence="1 2">
    <name type="scientific">Massilia atriviolacea</name>
    <dbReference type="NCBI Taxonomy" id="2495579"/>
    <lineage>
        <taxon>Bacteria</taxon>
        <taxon>Pseudomonadati</taxon>
        <taxon>Pseudomonadota</taxon>
        <taxon>Betaproteobacteria</taxon>
        <taxon>Burkholderiales</taxon>
        <taxon>Oxalobacteraceae</taxon>
        <taxon>Telluria group</taxon>
        <taxon>Massilia</taxon>
    </lineage>
</organism>
<dbReference type="EMBL" id="RXLQ01000005">
    <property type="protein sequence ID" value="RSZ58955.1"/>
    <property type="molecule type" value="Genomic_DNA"/>
</dbReference>
<dbReference type="RefSeq" id="WP_126074160.1">
    <property type="nucleotide sequence ID" value="NZ_CP051166.1"/>
</dbReference>
<reference evidence="1 2" key="1">
    <citation type="submission" date="2018-12" db="EMBL/GenBank/DDBJ databases">
        <authorList>
            <person name="Yang E."/>
        </authorList>
    </citation>
    <scope>NUCLEOTIDE SEQUENCE [LARGE SCALE GENOMIC DNA]</scope>
    <source>
        <strain evidence="1 2">SOD</strain>
    </source>
</reference>
<accession>A0A430HN64</accession>
<dbReference type="PANTHER" id="PTHR34235">
    <property type="entry name" value="SLR1203 PROTEIN-RELATED"/>
    <property type="match status" value="1"/>
</dbReference>
<sequence>MDQLEVARVAYEDDFLLWLEQQVSLLRAGRLEHIDIDNITEELEGTMRSERRELENRLEVLMTHLLKCQFQPQRKSRSWIGTLGTQRVRIQRLIRDSPSLRSKVLPFAQQAYPAAVHAAHAQTALPLSTFPDVLPYTAQQLLDNGFVP</sequence>
<dbReference type="PANTHER" id="PTHR34235:SF4">
    <property type="entry name" value="SLR0291 PROTEIN"/>
    <property type="match status" value="1"/>
</dbReference>
<dbReference type="Proteomes" id="UP000278085">
    <property type="component" value="Unassembled WGS sequence"/>
</dbReference>
<dbReference type="OrthoDB" id="425753at2"/>
<dbReference type="InterPro" id="IPR002636">
    <property type="entry name" value="DUF29"/>
</dbReference>
<name>A0A430HN64_9BURK</name>
<proteinExistence type="predicted"/>
<dbReference type="Gene3D" id="1.20.1220.20">
    <property type="entry name" value="Uncharcterised protein PF01724"/>
    <property type="match status" value="1"/>
</dbReference>
<keyword evidence="2" id="KW-1185">Reference proteome</keyword>
<comment type="caution">
    <text evidence="1">The sequence shown here is derived from an EMBL/GenBank/DDBJ whole genome shotgun (WGS) entry which is preliminary data.</text>
</comment>